<protein>
    <submittedName>
        <fullName evidence="6">GT2 family glycosyltransferase</fullName>
    </submittedName>
</protein>
<evidence type="ECO:0000256" key="1">
    <source>
        <dbReference type="ARBA" id="ARBA00004776"/>
    </source>
</evidence>
<dbReference type="InterPro" id="IPR001173">
    <property type="entry name" value="Glyco_trans_2-like"/>
</dbReference>
<comment type="pathway">
    <text evidence="1">Cell wall biogenesis; cell wall polysaccharide biosynthesis.</text>
</comment>
<proteinExistence type="inferred from homology"/>
<reference evidence="6 7" key="1">
    <citation type="submission" date="2019-03" db="EMBL/GenBank/DDBJ databases">
        <title>Genomic Encyclopedia of Type Strains, Phase III (KMG-III): the genomes of soil and plant-associated and newly described type strains.</title>
        <authorList>
            <person name="Whitman W."/>
        </authorList>
    </citation>
    <scope>NUCLEOTIDE SEQUENCE [LARGE SCALE GENOMIC DNA]</scope>
    <source>
        <strain evidence="6 7">VKM Ac-2575</strain>
    </source>
</reference>
<name>A0A4R7SVX8_9ACTN</name>
<dbReference type="AlphaFoldDB" id="A0A4R7SVX8"/>
<accession>A0A4R7SVX8</accession>
<comment type="similarity">
    <text evidence="2">Belongs to the glycosyltransferase 2 family.</text>
</comment>
<organism evidence="6 7">
    <name type="scientific">Kribbella voronezhensis</name>
    <dbReference type="NCBI Taxonomy" id="2512212"/>
    <lineage>
        <taxon>Bacteria</taxon>
        <taxon>Bacillati</taxon>
        <taxon>Actinomycetota</taxon>
        <taxon>Actinomycetes</taxon>
        <taxon>Propionibacteriales</taxon>
        <taxon>Kribbellaceae</taxon>
        <taxon>Kribbella</taxon>
    </lineage>
</organism>
<evidence type="ECO:0000256" key="3">
    <source>
        <dbReference type="ARBA" id="ARBA00022676"/>
    </source>
</evidence>
<evidence type="ECO:0000256" key="2">
    <source>
        <dbReference type="ARBA" id="ARBA00006739"/>
    </source>
</evidence>
<dbReference type="Proteomes" id="UP000295151">
    <property type="component" value="Unassembled WGS sequence"/>
</dbReference>
<dbReference type="PANTHER" id="PTHR43179">
    <property type="entry name" value="RHAMNOSYLTRANSFERASE WBBL"/>
    <property type="match status" value="1"/>
</dbReference>
<dbReference type="RefSeq" id="WP_202866986.1">
    <property type="nucleotide sequence ID" value="NZ_SOCE01000002.1"/>
</dbReference>
<keyword evidence="4 6" id="KW-0808">Transferase</keyword>
<dbReference type="SUPFAM" id="SSF53448">
    <property type="entry name" value="Nucleotide-diphospho-sugar transferases"/>
    <property type="match status" value="1"/>
</dbReference>
<dbReference type="InterPro" id="IPR029044">
    <property type="entry name" value="Nucleotide-diphossugar_trans"/>
</dbReference>
<dbReference type="GO" id="GO:0016757">
    <property type="term" value="F:glycosyltransferase activity"/>
    <property type="evidence" value="ECO:0007669"/>
    <property type="project" value="UniProtKB-KW"/>
</dbReference>
<keyword evidence="3" id="KW-0328">Glycosyltransferase</keyword>
<feature type="domain" description="Glycosyltransferase 2-like" evidence="5">
    <location>
        <begin position="9"/>
        <end position="143"/>
    </location>
</feature>
<sequence length="300" mass="33262">MEGPDRRVSVVVITYNRRDELDAALQRLERLPERPCVVVVDNGSADGTADMVLSRHPRVRLVGLQRNLGAVGRNVGVATVDTPYVAFCDDDTYYDPGALSLAADLLDEHPALAVVTASILVEPGGALDPICSEMAQSPLKRPAGIPGHPLLSFLAGVSVVRREAFLAAGGFSERLWLGGEEELLASDLARAGWSMSYVPEVVAHHQASKLRDPHLRRQHGIRNTLWFTWLRRPLRSALLRTVRHLARVPRDRISLYAVAEALRGLPWVIRERNVVPAEVERGYRLLDHMQLTSKARKYVS</sequence>
<evidence type="ECO:0000259" key="5">
    <source>
        <dbReference type="Pfam" id="PF00535"/>
    </source>
</evidence>
<keyword evidence="7" id="KW-1185">Reference proteome</keyword>
<dbReference type="PANTHER" id="PTHR43179:SF12">
    <property type="entry name" value="GALACTOFURANOSYLTRANSFERASE GLFT2"/>
    <property type="match status" value="1"/>
</dbReference>
<comment type="caution">
    <text evidence="6">The sequence shown here is derived from an EMBL/GenBank/DDBJ whole genome shotgun (WGS) entry which is preliminary data.</text>
</comment>
<evidence type="ECO:0000313" key="7">
    <source>
        <dbReference type="Proteomes" id="UP000295151"/>
    </source>
</evidence>
<dbReference type="Gene3D" id="3.90.550.10">
    <property type="entry name" value="Spore Coat Polysaccharide Biosynthesis Protein SpsA, Chain A"/>
    <property type="match status" value="1"/>
</dbReference>
<dbReference type="Pfam" id="PF00535">
    <property type="entry name" value="Glycos_transf_2"/>
    <property type="match status" value="1"/>
</dbReference>
<evidence type="ECO:0000256" key="4">
    <source>
        <dbReference type="ARBA" id="ARBA00022679"/>
    </source>
</evidence>
<evidence type="ECO:0000313" key="6">
    <source>
        <dbReference type="EMBL" id="TDU83351.1"/>
    </source>
</evidence>
<gene>
    <name evidence="6" type="ORF">EV138_5815</name>
</gene>
<dbReference type="EMBL" id="SOCE01000002">
    <property type="protein sequence ID" value="TDU83351.1"/>
    <property type="molecule type" value="Genomic_DNA"/>
</dbReference>